<protein>
    <submittedName>
        <fullName evidence="3">NADH-FMN oxidoreductase RutF, flavin reductase (DIM6/NTAB) family</fullName>
    </submittedName>
</protein>
<proteinExistence type="predicted"/>
<dbReference type="Proteomes" id="UP000199025">
    <property type="component" value="Unassembled WGS sequence"/>
</dbReference>
<dbReference type="GO" id="GO:0006208">
    <property type="term" value="P:pyrimidine nucleobase catabolic process"/>
    <property type="evidence" value="ECO:0007669"/>
    <property type="project" value="TreeGrafter"/>
</dbReference>
<organism evidence="3 4">
    <name type="scientific">Amycolatopsis sacchari</name>
    <dbReference type="NCBI Taxonomy" id="115433"/>
    <lineage>
        <taxon>Bacteria</taxon>
        <taxon>Bacillati</taxon>
        <taxon>Actinomycetota</taxon>
        <taxon>Actinomycetes</taxon>
        <taxon>Pseudonocardiales</taxon>
        <taxon>Pseudonocardiaceae</taxon>
        <taxon>Amycolatopsis</taxon>
    </lineage>
</organism>
<dbReference type="EMBL" id="FORP01000005">
    <property type="protein sequence ID" value="SFJ46244.1"/>
    <property type="molecule type" value="Genomic_DNA"/>
</dbReference>
<evidence type="ECO:0000313" key="4">
    <source>
        <dbReference type="Proteomes" id="UP000199025"/>
    </source>
</evidence>
<dbReference type="GO" id="GO:0042602">
    <property type="term" value="F:riboflavin reductase (NADPH) activity"/>
    <property type="evidence" value="ECO:0007669"/>
    <property type="project" value="TreeGrafter"/>
</dbReference>
<keyword evidence="4" id="KW-1185">Reference proteome</keyword>
<dbReference type="RefSeq" id="WP_091506172.1">
    <property type="nucleotide sequence ID" value="NZ_CBDQZW010000003.1"/>
</dbReference>
<dbReference type="AlphaFoldDB" id="A0A1I3RI07"/>
<feature type="domain" description="Flavin reductase like" evidence="2">
    <location>
        <begin position="23"/>
        <end position="163"/>
    </location>
</feature>
<accession>A0A1I3RI07</accession>
<dbReference type="InterPro" id="IPR050268">
    <property type="entry name" value="NADH-dep_flavin_reductase"/>
</dbReference>
<evidence type="ECO:0000256" key="1">
    <source>
        <dbReference type="ARBA" id="ARBA00023002"/>
    </source>
</evidence>
<reference evidence="3 4" key="1">
    <citation type="submission" date="2016-10" db="EMBL/GenBank/DDBJ databases">
        <authorList>
            <person name="de Groot N.N."/>
        </authorList>
    </citation>
    <scope>NUCLEOTIDE SEQUENCE [LARGE SCALE GENOMIC DNA]</scope>
    <source>
        <strain evidence="3 4">DSM 44468</strain>
    </source>
</reference>
<dbReference type="Pfam" id="PF01613">
    <property type="entry name" value="Flavin_Reduct"/>
    <property type="match status" value="1"/>
</dbReference>
<name>A0A1I3RI07_9PSEU</name>
<dbReference type="STRING" id="115433.SAMN05421835_105349"/>
<dbReference type="SUPFAM" id="SSF50475">
    <property type="entry name" value="FMN-binding split barrel"/>
    <property type="match status" value="1"/>
</dbReference>
<keyword evidence="1" id="KW-0560">Oxidoreductase</keyword>
<dbReference type="SMART" id="SM00903">
    <property type="entry name" value="Flavin_Reduct"/>
    <property type="match status" value="1"/>
</dbReference>
<dbReference type="GO" id="GO:0010181">
    <property type="term" value="F:FMN binding"/>
    <property type="evidence" value="ECO:0007669"/>
    <property type="project" value="InterPro"/>
</dbReference>
<dbReference type="Gene3D" id="2.30.110.10">
    <property type="entry name" value="Electron Transport, Fmn-binding Protein, Chain A"/>
    <property type="match status" value="1"/>
</dbReference>
<dbReference type="PANTHER" id="PTHR30466:SF1">
    <property type="entry name" value="FMN REDUCTASE (NADH) RUTF"/>
    <property type="match status" value="1"/>
</dbReference>
<dbReference type="InterPro" id="IPR012349">
    <property type="entry name" value="Split_barrel_FMN-bd"/>
</dbReference>
<dbReference type="PANTHER" id="PTHR30466">
    <property type="entry name" value="FLAVIN REDUCTASE"/>
    <property type="match status" value="1"/>
</dbReference>
<gene>
    <name evidence="3" type="ORF">SAMN05421835_105349</name>
</gene>
<evidence type="ECO:0000313" key="3">
    <source>
        <dbReference type="EMBL" id="SFJ46244.1"/>
    </source>
</evidence>
<dbReference type="OrthoDB" id="9792858at2"/>
<dbReference type="InterPro" id="IPR002563">
    <property type="entry name" value="Flavin_Rdtase-like_dom"/>
</dbReference>
<evidence type="ECO:0000259" key="2">
    <source>
        <dbReference type="SMART" id="SM00903"/>
    </source>
</evidence>
<sequence length="175" mass="19134">MSHRSAVTTAAPDLDPFRFRRTVGRFSTGITVITTAEGEQVHGMTANGFLSVSLEPPLVLVSLATRSRMAGLLARTGRYGVSVLADDQQMHSQHFAGRPVADLRPEFRWAAGLPFLDGALAEIGCDVVDVHEAGDHQLFIGHVRHLAEREGKPLVFFTGSYRALHAGLDEDFFTY</sequence>